<accession>A0A645H5J2</accession>
<comment type="caution">
    <text evidence="1">The sequence shown here is derived from an EMBL/GenBank/DDBJ whole genome shotgun (WGS) entry which is preliminary data.</text>
</comment>
<dbReference type="EMBL" id="VSSQ01086190">
    <property type="protein sequence ID" value="MPN33612.1"/>
    <property type="molecule type" value="Genomic_DNA"/>
</dbReference>
<dbReference type="AlphaFoldDB" id="A0A645H5J2"/>
<proteinExistence type="predicted"/>
<protein>
    <recommendedName>
        <fullName evidence="2">Transposase</fullName>
    </recommendedName>
</protein>
<evidence type="ECO:0000313" key="1">
    <source>
        <dbReference type="EMBL" id="MPN33612.1"/>
    </source>
</evidence>
<sequence length="128" mass="14149">MQGFKAYSQESKLDIITRFQQSGATLISFCSSPDIPVSTKTLGRWMRELDGGTNGGSKMNPGKAESEDPRMVCYTIGTGGGRKAESGLGLEEMIAFQADVHECSTRLYRLSYTEGNRRMLAELRRKLS</sequence>
<organism evidence="1">
    <name type="scientific">bioreactor metagenome</name>
    <dbReference type="NCBI Taxonomy" id="1076179"/>
    <lineage>
        <taxon>unclassified sequences</taxon>
        <taxon>metagenomes</taxon>
        <taxon>ecological metagenomes</taxon>
    </lineage>
</organism>
<name>A0A645H5J2_9ZZZZ</name>
<reference evidence="1" key="1">
    <citation type="submission" date="2019-08" db="EMBL/GenBank/DDBJ databases">
        <authorList>
            <person name="Kucharzyk K."/>
            <person name="Murdoch R.W."/>
            <person name="Higgins S."/>
            <person name="Loffler F."/>
        </authorList>
    </citation>
    <scope>NUCLEOTIDE SEQUENCE</scope>
</reference>
<gene>
    <name evidence="1" type="ORF">SDC9_181101</name>
</gene>
<evidence type="ECO:0008006" key="2">
    <source>
        <dbReference type="Google" id="ProtNLM"/>
    </source>
</evidence>